<dbReference type="Proteomes" id="UP001204833">
    <property type="component" value="Unassembled WGS sequence"/>
</dbReference>
<keyword evidence="4" id="KW-1185">Reference proteome</keyword>
<feature type="compositionally biased region" description="Low complexity" evidence="1">
    <location>
        <begin position="335"/>
        <end position="354"/>
    </location>
</feature>
<evidence type="ECO:0000259" key="2">
    <source>
        <dbReference type="PROSITE" id="PS50812"/>
    </source>
</evidence>
<accession>A0AAD5BE20</accession>
<dbReference type="EMBL" id="JAIHNG010000129">
    <property type="protein sequence ID" value="KAI5956068.1"/>
    <property type="molecule type" value="Genomic_DNA"/>
</dbReference>
<sequence length="388" mass="43782">MSEQYPPKSIVLAKVKGYPAWPAMVLDVSLLPSHILNKRPMNKQHEPTPNIIPIKFFSDDTYIWIKSTDIKPLSQEDIAAHFFQSSKKRRKDTVLDQAFQLAKDPLDMKEFIKYGSKGAPEGVDANAGDDVVDTGEEEEEEEEEEDVVVKVPPRKKQKVVAPASAVDKKSLAEAKKREEEELLAQYDSDWGVQDFNKYSIKEGNYIYDSLEEQKTVFAKVPEASEFSQLYEKAIAKFRQIEEDVLEQLLTEKPNIDELCHLLTQFSSLISKVPRSVISKSKLLRALIVDQRKQVSEDDDGQGQLQFKERASKILKRLGIEVRENIEEDFEAKSEAVSAQSTPTSTVQSTPEVVEPVDPVKEEVVVKVDGVTVNPVDSPLKHEVQINGN</sequence>
<proteinExistence type="predicted"/>
<dbReference type="Pfam" id="PF00855">
    <property type="entry name" value="PWWP"/>
    <property type="match status" value="1"/>
</dbReference>
<evidence type="ECO:0000313" key="3">
    <source>
        <dbReference type="EMBL" id="KAI5956068.1"/>
    </source>
</evidence>
<dbReference type="SMART" id="SM00293">
    <property type="entry name" value="PWWP"/>
    <property type="match status" value="1"/>
</dbReference>
<gene>
    <name evidence="3" type="ORF">KGF57_003554</name>
</gene>
<dbReference type="SUPFAM" id="SSF63748">
    <property type="entry name" value="Tudor/PWWP/MBT"/>
    <property type="match status" value="1"/>
</dbReference>
<dbReference type="AlphaFoldDB" id="A0AAD5BE20"/>
<comment type="caution">
    <text evidence="3">The sequence shown here is derived from an EMBL/GenBank/DDBJ whole genome shotgun (WGS) entry which is preliminary data.</text>
</comment>
<dbReference type="PROSITE" id="PS50812">
    <property type="entry name" value="PWWP"/>
    <property type="match status" value="1"/>
</dbReference>
<dbReference type="GeneID" id="76151612"/>
<reference evidence="3 4" key="1">
    <citation type="journal article" date="2022" name="DNA Res.">
        <title>Genome analysis of five recently described species of the CUG-Ser clade uncovers Candida theae as a new hybrid lineage with pathogenic potential in the Candida parapsilosis species complex.</title>
        <authorList>
            <person name="Mixao V."/>
            <person name="Del Olmo V."/>
            <person name="Hegedusova E."/>
            <person name="Saus E."/>
            <person name="Pryszcz L."/>
            <person name="Cillingova A."/>
            <person name="Nosek J."/>
            <person name="Gabaldon T."/>
        </authorList>
    </citation>
    <scope>NUCLEOTIDE SEQUENCE [LARGE SCALE GENOMIC DNA]</scope>
    <source>
        <strain evidence="3 4">CBS 12239</strain>
    </source>
</reference>
<dbReference type="InterPro" id="IPR000313">
    <property type="entry name" value="PWWP_dom"/>
</dbReference>
<evidence type="ECO:0000256" key="1">
    <source>
        <dbReference type="SAM" id="MobiDB-lite"/>
    </source>
</evidence>
<evidence type="ECO:0000313" key="4">
    <source>
        <dbReference type="Proteomes" id="UP001204833"/>
    </source>
</evidence>
<feature type="compositionally biased region" description="Acidic residues" evidence="1">
    <location>
        <begin position="130"/>
        <end position="146"/>
    </location>
</feature>
<protein>
    <recommendedName>
        <fullName evidence="2">PWWP domain-containing protein</fullName>
    </recommendedName>
</protein>
<feature type="region of interest" description="Disordered" evidence="1">
    <location>
        <begin position="331"/>
        <end position="354"/>
    </location>
</feature>
<dbReference type="RefSeq" id="XP_051608050.1">
    <property type="nucleotide sequence ID" value="XM_051752985.1"/>
</dbReference>
<dbReference type="Gene3D" id="2.30.30.140">
    <property type="match status" value="1"/>
</dbReference>
<name>A0AAD5BE20_9ASCO</name>
<organism evidence="3 4">
    <name type="scientific">Candida theae</name>
    <dbReference type="NCBI Taxonomy" id="1198502"/>
    <lineage>
        <taxon>Eukaryota</taxon>
        <taxon>Fungi</taxon>
        <taxon>Dikarya</taxon>
        <taxon>Ascomycota</taxon>
        <taxon>Saccharomycotina</taxon>
        <taxon>Pichiomycetes</taxon>
        <taxon>Debaryomycetaceae</taxon>
        <taxon>Candida/Lodderomyces clade</taxon>
        <taxon>Candida</taxon>
    </lineage>
</organism>
<feature type="region of interest" description="Disordered" evidence="1">
    <location>
        <begin position="119"/>
        <end position="146"/>
    </location>
</feature>
<feature type="domain" description="PWWP" evidence="2">
    <location>
        <begin position="7"/>
        <end position="76"/>
    </location>
</feature>